<evidence type="ECO:0000313" key="4">
    <source>
        <dbReference type="EMBL" id="CUH80637.1"/>
    </source>
</evidence>
<accession>A0A0P1GFP8</accession>
<dbReference type="Gene3D" id="2.70.150.10">
    <property type="entry name" value="Calcium-transporting ATPase, cytoplasmic transduction domain A"/>
    <property type="match status" value="1"/>
</dbReference>
<evidence type="ECO:0000256" key="1">
    <source>
        <dbReference type="ARBA" id="ARBA00022723"/>
    </source>
</evidence>
<dbReference type="EMBL" id="CYSE01000006">
    <property type="protein sequence ID" value="CUH80637.1"/>
    <property type="molecule type" value="Genomic_DNA"/>
</dbReference>
<dbReference type="AlphaFoldDB" id="A0A0P1GFP8"/>
<dbReference type="EC" id="3.6.3.4" evidence="4"/>
<evidence type="ECO:0000256" key="2">
    <source>
        <dbReference type="ARBA" id="ARBA00022967"/>
    </source>
</evidence>
<evidence type="ECO:0000259" key="3">
    <source>
        <dbReference type="Pfam" id="PF00122"/>
    </source>
</evidence>
<dbReference type="GO" id="GO:0055070">
    <property type="term" value="P:copper ion homeostasis"/>
    <property type="evidence" value="ECO:0007669"/>
    <property type="project" value="TreeGrafter"/>
</dbReference>
<name>A0A0P1GFP8_9RHOB</name>
<dbReference type="PANTHER" id="PTHR43520">
    <property type="entry name" value="ATP7, ISOFORM B"/>
    <property type="match status" value="1"/>
</dbReference>
<sequence>MWTLIALGTGAAYLFSIVSLLFPGLLPAQMQDGMGMTPMYFETTAVILVLIGQVMDLAARERTGDAIRALMDLAPKTARRVTDSGEEDVPLDQLRSGDVLRVRPGESIAVDDVVTGGRSSVDESMITGEPVPVEKVEAETVTCAVLCLCCRRVGHRQCPAPAGSQALTGAAHSVYACRRAVLRPTGGII</sequence>
<keyword evidence="5" id="KW-1185">Reference proteome</keyword>
<dbReference type="GO" id="GO:0016020">
    <property type="term" value="C:membrane"/>
    <property type="evidence" value="ECO:0007669"/>
    <property type="project" value="TreeGrafter"/>
</dbReference>
<feature type="domain" description="P-type ATPase A" evidence="3">
    <location>
        <begin position="73"/>
        <end position="169"/>
    </location>
</feature>
<organism evidence="4 5">
    <name type="scientific">Tropicibacter naphthalenivorans</name>
    <dbReference type="NCBI Taxonomy" id="441103"/>
    <lineage>
        <taxon>Bacteria</taxon>
        <taxon>Pseudomonadati</taxon>
        <taxon>Pseudomonadota</taxon>
        <taxon>Alphaproteobacteria</taxon>
        <taxon>Rhodobacterales</taxon>
        <taxon>Roseobacteraceae</taxon>
        <taxon>Tropicibacter</taxon>
    </lineage>
</organism>
<keyword evidence="1" id="KW-0479">Metal-binding</keyword>
<dbReference type="Pfam" id="PF00122">
    <property type="entry name" value="E1-E2_ATPase"/>
    <property type="match status" value="1"/>
</dbReference>
<dbReference type="PANTHER" id="PTHR43520:SF8">
    <property type="entry name" value="P-TYPE CU(+) TRANSPORTER"/>
    <property type="match status" value="1"/>
</dbReference>
<dbReference type="InterPro" id="IPR059000">
    <property type="entry name" value="ATPase_P-type_domA"/>
</dbReference>
<proteinExistence type="predicted"/>
<dbReference type="GO" id="GO:0005507">
    <property type="term" value="F:copper ion binding"/>
    <property type="evidence" value="ECO:0007669"/>
    <property type="project" value="TreeGrafter"/>
</dbReference>
<keyword evidence="2" id="KW-1278">Translocase</keyword>
<dbReference type="GO" id="GO:0016787">
    <property type="term" value="F:hydrolase activity"/>
    <property type="evidence" value="ECO:0007669"/>
    <property type="project" value="UniProtKB-KW"/>
</dbReference>
<dbReference type="SUPFAM" id="SSF81653">
    <property type="entry name" value="Calcium ATPase, transduction domain A"/>
    <property type="match status" value="1"/>
</dbReference>
<gene>
    <name evidence="4" type="primary">actP_2</name>
    <name evidence="4" type="ORF">TRN7648_03068</name>
</gene>
<keyword evidence="4" id="KW-0378">Hydrolase</keyword>
<dbReference type="InterPro" id="IPR008250">
    <property type="entry name" value="ATPase_P-typ_transduc_dom_A_sf"/>
</dbReference>
<evidence type="ECO:0000313" key="5">
    <source>
        <dbReference type="Proteomes" id="UP000054935"/>
    </source>
</evidence>
<dbReference type="STRING" id="441103.TRN7648_03068"/>
<protein>
    <submittedName>
        <fullName evidence="4">Copper-transporting P-type ATPase</fullName>
        <ecNumber evidence="4">3.6.3.4</ecNumber>
    </submittedName>
</protein>
<reference evidence="4 5" key="1">
    <citation type="submission" date="2015-09" db="EMBL/GenBank/DDBJ databases">
        <authorList>
            <consortium name="Swine Surveillance"/>
        </authorList>
    </citation>
    <scope>NUCLEOTIDE SEQUENCE [LARGE SCALE GENOMIC DNA]</scope>
    <source>
        <strain evidence="4 5">CECT 7648</strain>
    </source>
</reference>
<dbReference type="Proteomes" id="UP000054935">
    <property type="component" value="Unassembled WGS sequence"/>
</dbReference>
<dbReference type="GO" id="GO:0043682">
    <property type="term" value="F:P-type divalent copper transporter activity"/>
    <property type="evidence" value="ECO:0007669"/>
    <property type="project" value="TreeGrafter"/>
</dbReference>